<keyword evidence="1" id="KW-1133">Transmembrane helix</keyword>
<keyword evidence="1" id="KW-0472">Membrane</keyword>
<keyword evidence="1" id="KW-0812">Transmembrane</keyword>
<comment type="caution">
    <text evidence="2">The sequence shown here is derived from an EMBL/GenBank/DDBJ whole genome shotgun (WGS) entry which is preliminary data.</text>
</comment>
<name>A0A699H6L0_TANCI</name>
<accession>A0A699H6L0</accession>
<organism evidence="2">
    <name type="scientific">Tanacetum cinerariifolium</name>
    <name type="common">Dalmatian daisy</name>
    <name type="synonym">Chrysanthemum cinerariifolium</name>
    <dbReference type="NCBI Taxonomy" id="118510"/>
    <lineage>
        <taxon>Eukaryota</taxon>
        <taxon>Viridiplantae</taxon>
        <taxon>Streptophyta</taxon>
        <taxon>Embryophyta</taxon>
        <taxon>Tracheophyta</taxon>
        <taxon>Spermatophyta</taxon>
        <taxon>Magnoliopsida</taxon>
        <taxon>eudicotyledons</taxon>
        <taxon>Gunneridae</taxon>
        <taxon>Pentapetalae</taxon>
        <taxon>asterids</taxon>
        <taxon>campanulids</taxon>
        <taxon>Asterales</taxon>
        <taxon>Asteraceae</taxon>
        <taxon>Asteroideae</taxon>
        <taxon>Anthemideae</taxon>
        <taxon>Anthemidinae</taxon>
        <taxon>Tanacetum</taxon>
    </lineage>
</organism>
<reference evidence="2" key="1">
    <citation type="journal article" date="2019" name="Sci. Rep.">
        <title>Draft genome of Tanacetum cinerariifolium, the natural source of mosquito coil.</title>
        <authorList>
            <person name="Yamashiro T."/>
            <person name="Shiraishi A."/>
            <person name="Satake H."/>
            <person name="Nakayama K."/>
        </authorList>
    </citation>
    <scope>NUCLEOTIDE SEQUENCE</scope>
</reference>
<feature type="transmembrane region" description="Helical" evidence="1">
    <location>
        <begin position="222"/>
        <end position="244"/>
    </location>
</feature>
<gene>
    <name evidence="2" type="ORF">Tci_264639</name>
</gene>
<dbReference type="AlphaFoldDB" id="A0A699H6L0"/>
<evidence type="ECO:0000256" key="1">
    <source>
        <dbReference type="SAM" id="Phobius"/>
    </source>
</evidence>
<protein>
    <submittedName>
        <fullName evidence="2">Uncharacterized protein</fullName>
    </submittedName>
</protein>
<dbReference type="EMBL" id="BKCJ010080680">
    <property type="protein sequence ID" value="GEW92663.1"/>
    <property type="molecule type" value="Genomic_DNA"/>
</dbReference>
<proteinExistence type="predicted"/>
<sequence length="367" mass="41181">VRYQVNKDDLKSQVEVMDVGDIEAPNQTKPVSFVNIVNCEKPKKKINFIRLDNNQRVENTDFEVPLAAIEGVKHRKKNGKRTNHARYVEGVQLNKSKPKFAYRPKPNQPIGNKPCANDKLNVIKLETNFDTLRDQEAVFSENVVVELSSGNGDGLLAVGDRIGLSDLFSQLTEPITFFIGSGTSFIGNRLTEWFFYHDVFTNGTPSGRLILHSNLGMRIAGFNFIFFLFLRGVHQIFHLIILLLRNDFSQLIPFSHTKITKVKRVVDIKVSFIDAPEYCHCNRIVSVSLIVDGDLIILSYELSLISGLIVENKTALVALAGSCSFSVLSSSVYSLLVSMSSFPLSVRRRFFSGSASDIFPQQLMDLQ</sequence>
<evidence type="ECO:0000313" key="2">
    <source>
        <dbReference type="EMBL" id="GEW92663.1"/>
    </source>
</evidence>
<feature type="non-terminal residue" evidence="2">
    <location>
        <position position="1"/>
    </location>
</feature>